<feature type="chain" id="PRO_5047477417" evidence="1">
    <location>
        <begin position="28"/>
        <end position="104"/>
    </location>
</feature>
<comment type="caution">
    <text evidence="2">The sequence shown here is derived from an EMBL/GenBank/DDBJ whole genome shotgun (WGS) entry which is preliminary data.</text>
</comment>
<name>A0ABP7RSN9_9PSEU</name>
<protein>
    <submittedName>
        <fullName evidence="2">Uncharacterized protein</fullName>
    </submittedName>
</protein>
<keyword evidence="1" id="KW-0732">Signal</keyword>
<organism evidence="2 3">
    <name type="scientific">Allokutzneria multivorans</name>
    <dbReference type="NCBI Taxonomy" id="1142134"/>
    <lineage>
        <taxon>Bacteria</taxon>
        <taxon>Bacillati</taxon>
        <taxon>Actinomycetota</taxon>
        <taxon>Actinomycetes</taxon>
        <taxon>Pseudonocardiales</taxon>
        <taxon>Pseudonocardiaceae</taxon>
        <taxon>Allokutzneria</taxon>
    </lineage>
</organism>
<accession>A0ABP7RSN9</accession>
<feature type="signal peptide" evidence="1">
    <location>
        <begin position="1"/>
        <end position="27"/>
    </location>
</feature>
<evidence type="ECO:0000313" key="2">
    <source>
        <dbReference type="EMBL" id="GAA4001640.1"/>
    </source>
</evidence>
<sequence>MSRSLTVLAAAGAAAALSLLAPLTAQAATGQFTALTATGQSYVIQNPPAFKCFSLSQEGVRANNRTNATALVYSTAQCTGVATTVPPGSSTFVPNGYQSVKFSS</sequence>
<gene>
    <name evidence="2" type="ORF">GCM10022247_22910</name>
</gene>
<keyword evidence="3" id="KW-1185">Reference proteome</keyword>
<dbReference type="RefSeq" id="WP_344873598.1">
    <property type="nucleotide sequence ID" value="NZ_BAABAL010000006.1"/>
</dbReference>
<dbReference type="Proteomes" id="UP001501747">
    <property type="component" value="Unassembled WGS sequence"/>
</dbReference>
<reference evidence="3" key="1">
    <citation type="journal article" date="2019" name="Int. J. Syst. Evol. Microbiol.">
        <title>The Global Catalogue of Microorganisms (GCM) 10K type strain sequencing project: providing services to taxonomists for standard genome sequencing and annotation.</title>
        <authorList>
            <consortium name="The Broad Institute Genomics Platform"/>
            <consortium name="The Broad Institute Genome Sequencing Center for Infectious Disease"/>
            <person name="Wu L."/>
            <person name="Ma J."/>
        </authorList>
    </citation>
    <scope>NUCLEOTIDE SEQUENCE [LARGE SCALE GENOMIC DNA]</scope>
    <source>
        <strain evidence="3">JCM 17342</strain>
    </source>
</reference>
<evidence type="ECO:0000313" key="3">
    <source>
        <dbReference type="Proteomes" id="UP001501747"/>
    </source>
</evidence>
<proteinExistence type="predicted"/>
<evidence type="ECO:0000256" key="1">
    <source>
        <dbReference type="SAM" id="SignalP"/>
    </source>
</evidence>
<dbReference type="EMBL" id="BAABAL010000006">
    <property type="protein sequence ID" value="GAA4001640.1"/>
    <property type="molecule type" value="Genomic_DNA"/>
</dbReference>